<dbReference type="HOGENOM" id="CLU_1065733_0_0_1"/>
<dbReference type="Proteomes" id="UP000054466">
    <property type="component" value="Unassembled WGS sequence"/>
</dbReference>
<accession>A0A0D1ZLJ1</accession>
<dbReference type="AlphaFoldDB" id="A0A0D1ZLJ1"/>
<name>A0A0D1ZLJ1_9EURO</name>
<proteinExistence type="predicted"/>
<feature type="compositionally biased region" description="Basic residues" evidence="1">
    <location>
        <begin position="1"/>
        <end position="12"/>
    </location>
</feature>
<organism evidence="2 3">
    <name type="scientific">Cladophialophora immunda</name>
    <dbReference type="NCBI Taxonomy" id="569365"/>
    <lineage>
        <taxon>Eukaryota</taxon>
        <taxon>Fungi</taxon>
        <taxon>Dikarya</taxon>
        <taxon>Ascomycota</taxon>
        <taxon>Pezizomycotina</taxon>
        <taxon>Eurotiomycetes</taxon>
        <taxon>Chaetothyriomycetidae</taxon>
        <taxon>Chaetothyriales</taxon>
        <taxon>Herpotrichiellaceae</taxon>
        <taxon>Cladophialophora</taxon>
    </lineage>
</organism>
<evidence type="ECO:0000313" key="2">
    <source>
        <dbReference type="EMBL" id="KIW28836.1"/>
    </source>
</evidence>
<feature type="region of interest" description="Disordered" evidence="1">
    <location>
        <begin position="1"/>
        <end position="44"/>
    </location>
</feature>
<feature type="compositionally biased region" description="Acidic residues" evidence="1">
    <location>
        <begin position="24"/>
        <end position="33"/>
    </location>
</feature>
<reference evidence="2 3" key="1">
    <citation type="submission" date="2015-01" db="EMBL/GenBank/DDBJ databases">
        <title>The Genome Sequence of Cladophialophora immunda CBS83496.</title>
        <authorList>
            <consortium name="The Broad Institute Genomics Platform"/>
            <person name="Cuomo C."/>
            <person name="de Hoog S."/>
            <person name="Gorbushina A."/>
            <person name="Stielow B."/>
            <person name="Teixiera M."/>
            <person name="Abouelleil A."/>
            <person name="Chapman S.B."/>
            <person name="Priest M."/>
            <person name="Young S.K."/>
            <person name="Wortman J."/>
            <person name="Nusbaum C."/>
            <person name="Birren B."/>
        </authorList>
    </citation>
    <scope>NUCLEOTIDE SEQUENCE [LARGE SCALE GENOMIC DNA]</scope>
    <source>
        <strain evidence="2 3">CBS 83496</strain>
    </source>
</reference>
<feature type="compositionally biased region" description="Polar residues" evidence="1">
    <location>
        <begin position="114"/>
        <end position="128"/>
    </location>
</feature>
<evidence type="ECO:0000256" key="1">
    <source>
        <dbReference type="SAM" id="MobiDB-lite"/>
    </source>
</evidence>
<dbReference type="OrthoDB" id="4139975at2759"/>
<evidence type="ECO:0000313" key="3">
    <source>
        <dbReference type="Proteomes" id="UP000054466"/>
    </source>
</evidence>
<dbReference type="RefSeq" id="XP_016249052.1">
    <property type="nucleotide sequence ID" value="XM_016391533.1"/>
</dbReference>
<sequence length="253" mass="28188">MSSVRPPKRPKLQHPGSRSNPISIDDDESSSEADDLRSPSPSDSLQHFLSVLDNLNRREHLATIMGQVRLATSQRDVVRTLENQSHFTALQPNFEREKDLSKTASAGGEEHDTNLQGENASRKQSASSLYEEDHGRQDNLLDIEDTAPEHIEWLLLSGGSISVHTRPLSKALSRWVNALNELHMLWIALWDVYDAMTKPGPSSLPAKARRRWGTGHNSSMWDDLVRIEADVQDARRQVEEIGGAICEEAGADA</sequence>
<gene>
    <name evidence="2" type="ORF">PV07_04701</name>
</gene>
<protein>
    <submittedName>
        <fullName evidence="2">Uncharacterized protein</fullName>
    </submittedName>
</protein>
<dbReference type="GeneID" id="27343895"/>
<dbReference type="VEuPathDB" id="FungiDB:PV07_04701"/>
<keyword evidence="3" id="KW-1185">Reference proteome</keyword>
<dbReference type="EMBL" id="KN847042">
    <property type="protein sequence ID" value="KIW28836.1"/>
    <property type="molecule type" value="Genomic_DNA"/>
</dbReference>
<feature type="region of interest" description="Disordered" evidence="1">
    <location>
        <begin position="88"/>
        <end position="135"/>
    </location>
</feature>